<evidence type="ECO:0000313" key="2">
    <source>
        <dbReference type="Proteomes" id="UP001552299"/>
    </source>
</evidence>
<gene>
    <name evidence="1" type="ORF">M5K25_013183</name>
</gene>
<organism evidence="1 2">
    <name type="scientific">Dendrobium thyrsiflorum</name>
    <name type="common">Pinecone-like raceme dendrobium</name>
    <name type="synonym">Orchid</name>
    <dbReference type="NCBI Taxonomy" id="117978"/>
    <lineage>
        <taxon>Eukaryota</taxon>
        <taxon>Viridiplantae</taxon>
        <taxon>Streptophyta</taxon>
        <taxon>Embryophyta</taxon>
        <taxon>Tracheophyta</taxon>
        <taxon>Spermatophyta</taxon>
        <taxon>Magnoliopsida</taxon>
        <taxon>Liliopsida</taxon>
        <taxon>Asparagales</taxon>
        <taxon>Orchidaceae</taxon>
        <taxon>Epidendroideae</taxon>
        <taxon>Malaxideae</taxon>
        <taxon>Dendrobiinae</taxon>
        <taxon>Dendrobium</taxon>
    </lineage>
</organism>
<keyword evidence="2" id="KW-1185">Reference proteome</keyword>
<dbReference type="EMBL" id="JANQDX010000011">
    <property type="protein sequence ID" value="KAL0915729.1"/>
    <property type="molecule type" value="Genomic_DNA"/>
</dbReference>
<reference evidence="1 2" key="1">
    <citation type="journal article" date="2024" name="Plant Biotechnol. J.">
        <title>Dendrobium thyrsiflorum genome and its molecular insights into genes involved in important horticultural traits.</title>
        <authorList>
            <person name="Chen B."/>
            <person name="Wang J.Y."/>
            <person name="Zheng P.J."/>
            <person name="Li K.L."/>
            <person name="Liang Y.M."/>
            <person name="Chen X.F."/>
            <person name="Zhang C."/>
            <person name="Zhao X."/>
            <person name="He X."/>
            <person name="Zhang G.Q."/>
            <person name="Liu Z.J."/>
            <person name="Xu Q."/>
        </authorList>
    </citation>
    <scope>NUCLEOTIDE SEQUENCE [LARGE SCALE GENOMIC DNA]</scope>
    <source>
        <strain evidence="1">GZMU011</strain>
    </source>
</reference>
<comment type="caution">
    <text evidence="1">The sequence shown here is derived from an EMBL/GenBank/DDBJ whole genome shotgun (WGS) entry which is preliminary data.</text>
</comment>
<dbReference type="Proteomes" id="UP001552299">
    <property type="component" value="Unassembled WGS sequence"/>
</dbReference>
<protein>
    <submittedName>
        <fullName evidence="1">Uncharacterized protein</fullName>
    </submittedName>
</protein>
<evidence type="ECO:0000313" key="1">
    <source>
        <dbReference type="EMBL" id="KAL0915729.1"/>
    </source>
</evidence>
<name>A0ABD0UT03_DENTH</name>
<proteinExistence type="predicted"/>
<accession>A0ABD0UT03</accession>
<dbReference type="AlphaFoldDB" id="A0ABD0UT03"/>
<sequence length="187" mass="20953">MEYLYVSYGNDVACLDGLELSGNRSCSYHGNSCVAIVLLGSGWHIMCNIIGKASLLVFFHGFHNQITIPLFPCCHLVQYECGGIRRAPCACPLVEDIMLIFLLNEVWWCLRRMMLVGEALMVSPETFGLQIVRNLLFVSSAAPAYSREKNIILFGIREVPCSCLFVEDTDLCHYIVIHVCNIGFHAL</sequence>